<evidence type="ECO:0000313" key="9">
    <source>
        <dbReference type="Proteomes" id="UP000000763"/>
    </source>
</evidence>
<keyword evidence="4" id="KW-0333">Golgi apparatus</keyword>
<evidence type="ECO:0000256" key="2">
    <source>
        <dbReference type="ARBA" id="ARBA00022692"/>
    </source>
</evidence>
<evidence type="ECO:0000256" key="4">
    <source>
        <dbReference type="ARBA" id="ARBA00023034"/>
    </source>
</evidence>
<keyword evidence="3 7" id="KW-1133">Transmembrane helix</keyword>
<dbReference type="GO" id="GO:0005829">
    <property type="term" value="C:cytosol"/>
    <property type="evidence" value="ECO:0007669"/>
    <property type="project" value="GOC"/>
</dbReference>
<dbReference type="Proteomes" id="UP000000763">
    <property type="component" value="Chromosome 7"/>
</dbReference>
<dbReference type="InterPro" id="IPR007305">
    <property type="entry name" value="Vesicle_transpt_Got1/SFT2"/>
</dbReference>
<evidence type="ECO:0000256" key="5">
    <source>
        <dbReference type="ARBA" id="ARBA00023136"/>
    </source>
</evidence>
<dbReference type="InterPro" id="IPR045176">
    <property type="entry name" value="Got1"/>
</dbReference>
<evidence type="ECO:0000256" key="1">
    <source>
        <dbReference type="ARBA" id="ARBA00004653"/>
    </source>
</evidence>
<name>Q7XIN6_ORYSJ</name>
<comment type="similarity">
    <text evidence="6">Belongs to the GOT1 family.</text>
</comment>
<feature type="transmembrane region" description="Helical" evidence="7">
    <location>
        <begin position="76"/>
        <end position="95"/>
    </location>
</feature>
<keyword evidence="2 7" id="KW-0812">Transmembrane</keyword>
<sequence length="168" mass="18665">MKNMVFEKKKEKKEKEKCQQSCRSCSHFTCLVAQIAVSTISSLLFSTEIGLGLSGFGVLFSFLGIIMLFDKGFLAIGNILFVSGVSLTIGPKSTVQFFTKPKNHKGSIAFGIGFFLVLIGWPFFGMLAEAYGFVKLFRGFWPTAAVYLQKSPTFGWIFHHPLVTSVRL</sequence>
<protein>
    <submittedName>
        <fullName evidence="8">NFkB activating protein-like</fullName>
    </submittedName>
</protein>
<dbReference type="PANTHER" id="PTHR21493">
    <property type="entry name" value="CGI-141-RELATED/LIPASE CONTAINING PROTEIN"/>
    <property type="match status" value="1"/>
</dbReference>
<dbReference type="PANTHER" id="PTHR21493:SF244">
    <property type="entry name" value="OS07G0593400 PROTEIN"/>
    <property type="match status" value="1"/>
</dbReference>
<evidence type="ECO:0000313" key="8">
    <source>
        <dbReference type="EMBL" id="BAC79630.1"/>
    </source>
</evidence>
<reference evidence="9" key="1">
    <citation type="journal article" date="2005" name="Nature">
        <title>The map-based sequence of the rice genome.</title>
        <authorList>
            <consortium name="International rice genome sequencing project (IRGSP)"/>
            <person name="Matsumoto T."/>
            <person name="Wu J."/>
            <person name="Kanamori H."/>
            <person name="Katayose Y."/>
            <person name="Fujisawa M."/>
            <person name="Namiki N."/>
            <person name="Mizuno H."/>
            <person name="Yamamoto K."/>
            <person name="Antonio B.A."/>
            <person name="Baba T."/>
            <person name="Sakata K."/>
            <person name="Nagamura Y."/>
            <person name="Aoki H."/>
            <person name="Arikawa K."/>
            <person name="Arita K."/>
            <person name="Bito T."/>
            <person name="Chiden Y."/>
            <person name="Fujitsuka N."/>
            <person name="Fukunaka R."/>
            <person name="Hamada M."/>
            <person name="Harada C."/>
            <person name="Hayashi A."/>
            <person name="Hijishita S."/>
            <person name="Honda M."/>
            <person name="Hosokawa S."/>
            <person name="Ichikawa Y."/>
            <person name="Idonuma A."/>
            <person name="Iijima M."/>
            <person name="Ikeda M."/>
            <person name="Ikeno M."/>
            <person name="Ito K."/>
            <person name="Ito S."/>
            <person name="Ito T."/>
            <person name="Ito Y."/>
            <person name="Ito Y."/>
            <person name="Iwabuchi A."/>
            <person name="Kamiya K."/>
            <person name="Karasawa W."/>
            <person name="Kurita K."/>
            <person name="Katagiri S."/>
            <person name="Kikuta A."/>
            <person name="Kobayashi H."/>
            <person name="Kobayashi N."/>
            <person name="Machita K."/>
            <person name="Maehara T."/>
            <person name="Masukawa M."/>
            <person name="Mizubayashi T."/>
            <person name="Mukai Y."/>
            <person name="Nagasaki H."/>
            <person name="Nagata Y."/>
            <person name="Naito S."/>
            <person name="Nakashima M."/>
            <person name="Nakama Y."/>
            <person name="Nakamichi Y."/>
            <person name="Nakamura M."/>
            <person name="Meguro A."/>
            <person name="Negishi M."/>
            <person name="Ohta I."/>
            <person name="Ohta T."/>
            <person name="Okamoto M."/>
            <person name="Ono N."/>
            <person name="Saji S."/>
            <person name="Sakaguchi M."/>
            <person name="Sakai K."/>
            <person name="Shibata M."/>
            <person name="Shimokawa T."/>
            <person name="Song J."/>
            <person name="Takazaki Y."/>
            <person name="Terasawa K."/>
            <person name="Tsugane M."/>
            <person name="Tsuji K."/>
            <person name="Ueda S."/>
            <person name="Waki K."/>
            <person name="Yamagata H."/>
            <person name="Yamamoto M."/>
            <person name="Yamamoto S."/>
            <person name="Yamane H."/>
            <person name="Yoshiki S."/>
            <person name="Yoshihara R."/>
            <person name="Yukawa K."/>
            <person name="Zhong H."/>
            <person name="Yano M."/>
            <person name="Yuan Q."/>
            <person name="Ouyang S."/>
            <person name="Liu J."/>
            <person name="Jones K.M."/>
            <person name="Gansberger K."/>
            <person name="Moffat K."/>
            <person name="Hill J."/>
            <person name="Bera J."/>
            <person name="Fadrosh D."/>
            <person name="Jin S."/>
            <person name="Johri S."/>
            <person name="Kim M."/>
            <person name="Overton L."/>
            <person name="Reardon M."/>
            <person name="Tsitrin T."/>
            <person name="Vuong H."/>
            <person name="Weaver B."/>
            <person name="Ciecko A."/>
            <person name="Tallon L."/>
            <person name="Jackson J."/>
            <person name="Pai G."/>
            <person name="Aken S.V."/>
            <person name="Utterback T."/>
            <person name="Reidmuller S."/>
            <person name="Feldblyum T."/>
            <person name="Hsiao J."/>
            <person name="Zismann V."/>
            <person name="Iobst S."/>
            <person name="de Vazeille A.R."/>
            <person name="Buell C.R."/>
            <person name="Ying K."/>
            <person name="Li Y."/>
            <person name="Lu T."/>
            <person name="Huang Y."/>
            <person name="Zhao Q."/>
            <person name="Feng Q."/>
            <person name="Zhang L."/>
            <person name="Zhu J."/>
            <person name="Weng Q."/>
            <person name="Mu J."/>
            <person name="Lu Y."/>
            <person name="Fan D."/>
            <person name="Liu Y."/>
            <person name="Guan J."/>
            <person name="Zhang Y."/>
            <person name="Yu S."/>
            <person name="Liu X."/>
            <person name="Zhang Y."/>
            <person name="Hong G."/>
            <person name="Han B."/>
            <person name="Choisne N."/>
            <person name="Demange N."/>
            <person name="Orjeda G."/>
            <person name="Samain S."/>
            <person name="Cattolico L."/>
            <person name="Pelletier E."/>
            <person name="Couloux A."/>
            <person name="Segurens B."/>
            <person name="Wincker P."/>
            <person name="D'Hont A."/>
            <person name="Scarpelli C."/>
            <person name="Weissenbach J."/>
            <person name="Salanoubat M."/>
            <person name="Quetier F."/>
            <person name="Yu Y."/>
            <person name="Kim H.R."/>
            <person name="Rambo T."/>
            <person name="Currie J."/>
            <person name="Collura K."/>
            <person name="Luo M."/>
            <person name="Yang T."/>
            <person name="Ammiraju J.S.S."/>
            <person name="Engler F."/>
            <person name="Soderlund C."/>
            <person name="Wing R.A."/>
            <person name="Palmer L.E."/>
            <person name="de la Bastide M."/>
            <person name="Spiegel L."/>
            <person name="Nascimento L."/>
            <person name="Zutavern T."/>
            <person name="O'Shaughnessy A."/>
            <person name="Dike S."/>
            <person name="Dedhia N."/>
            <person name="Preston R."/>
            <person name="Balija V."/>
            <person name="McCombie W.R."/>
            <person name="Chow T."/>
            <person name="Chen H."/>
            <person name="Chung M."/>
            <person name="Chen C."/>
            <person name="Shaw J."/>
            <person name="Wu H."/>
            <person name="Hsiao K."/>
            <person name="Chao Y."/>
            <person name="Chu M."/>
            <person name="Cheng C."/>
            <person name="Hour A."/>
            <person name="Lee P."/>
            <person name="Lin S."/>
            <person name="Lin Y."/>
            <person name="Liou J."/>
            <person name="Liu S."/>
            <person name="Hsing Y."/>
            <person name="Raghuvanshi S."/>
            <person name="Mohanty A."/>
            <person name="Bharti A.K."/>
            <person name="Gaur A."/>
            <person name="Gupta V."/>
            <person name="Kumar D."/>
            <person name="Ravi V."/>
            <person name="Vij S."/>
            <person name="Kapur A."/>
            <person name="Khurana P."/>
            <person name="Khurana P."/>
            <person name="Khurana J.P."/>
            <person name="Tyagi A.K."/>
            <person name="Gaikwad K."/>
            <person name="Singh A."/>
            <person name="Dalal V."/>
            <person name="Srivastava S."/>
            <person name="Dixit A."/>
            <person name="Pal A.K."/>
            <person name="Ghazi I.A."/>
            <person name="Yadav M."/>
            <person name="Pandit A."/>
            <person name="Bhargava A."/>
            <person name="Sureshbabu K."/>
            <person name="Batra K."/>
            <person name="Sharma T.R."/>
            <person name="Mohapatra T."/>
            <person name="Singh N.K."/>
            <person name="Messing J."/>
            <person name="Nelson A.B."/>
            <person name="Fuks G."/>
            <person name="Kavchok S."/>
            <person name="Keizer G."/>
            <person name="Linton E."/>
            <person name="Llaca V."/>
            <person name="Song R."/>
            <person name="Tanyolac B."/>
            <person name="Young S."/>
            <person name="Ho-Il K."/>
            <person name="Hahn J.H."/>
            <person name="Sangsakoo G."/>
            <person name="Vanavichit A."/>
            <person name="de Mattos Luiz.A.T."/>
            <person name="Zimmer P.D."/>
            <person name="Malone G."/>
            <person name="Dellagostin O."/>
            <person name="de Oliveira A.C."/>
            <person name="Bevan M."/>
            <person name="Bancroft I."/>
            <person name="Minx P."/>
            <person name="Cordum H."/>
            <person name="Wilson R."/>
            <person name="Cheng Z."/>
            <person name="Jin W."/>
            <person name="Jiang J."/>
            <person name="Leong S.A."/>
            <person name="Iwama H."/>
            <person name="Gojobori T."/>
            <person name="Itoh T."/>
            <person name="Niimura Y."/>
            <person name="Fujii Y."/>
            <person name="Habara T."/>
            <person name="Sakai H."/>
            <person name="Sato Y."/>
            <person name="Wilson G."/>
            <person name="Kumar K."/>
            <person name="McCouch S."/>
            <person name="Juretic N."/>
            <person name="Hoen D."/>
            <person name="Wright S."/>
            <person name="Bruskiewich R."/>
            <person name="Bureau T."/>
            <person name="Miyao A."/>
            <person name="Hirochika H."/>
            <person name="Nishikawa T."/>
            <person name="Kadowaki K."/>
            <person name="Sugiura M."/>
            <person name="Burr B."/>
            <person name="Sasaki T."/>
        </authorList>
    </citation>
    <scope>NUCLEOTIDE SEQUENCE [LARGE SCALE GENOMIC DNA]</scope>
    <source>
        <strain evidence="9">cv. Nipponbare</strain>
    </source>
</reference>
<evidence type="ECO:0000256" key="7">
    <source>
        <dbReference type="SAM" id="Phobius"/>
    </source>
</evidence>
<dbReference type="AlphaFoldDB" id="Q7XIN6"/>
<dbReference type="EMBL" id="AP003846">
    <property type="protein sequence ID" value="BAC79630.1"/>
    <property type="molecule type" value="Genomic_DNA"/>
</dbReference>
<feature type="transmembrane region" description="Helical" evidence="7">
    <location>
        <begin position="51"/>
        <end position="69"/>
    </location>
</feature>
<evidence type="ECO:0000256" key="6">
    <source>
        <dbReference type="ARBA" id="ARBA00025799"/>
    </source>
</evidence>
<evidence type="ECO:0000256" key="3">
    <source>
        <dbReference type="ARBA" id="ARBA00022989"/>
    </source>
</evidence>
<comment type="subcellular location">
    <subcellularLocation>
        <location evidence="1">Golgi apparatus membrane</location>
        <topology evidence="1">Multi-pass membrane protein</topology>
    </subcellularLocation>
</comment>
<feature type="transmembrane region" description="Helical" evidence="7">
    <location>
        <begin position="107"/>
        <end position="128"/>
    </location>
</feature>
<keyword evidence="5 7" id="KW-0472">Membrane</keyword>
<dbReference type="GO" id="GO:0006888">
    <property type="term" value="P:endoplasmic reticulum to Golgi vesicle-mediated transport"/>
    <property type="evidence" value="ECO:0007669"/>
    <property type="project" value="InterPro"/>
</dbReference>
<dbReference type="GO" id="GO:0042147">
    <property type="term" value="P:retrograde transport, endosome to Golgi"/>
    <property type="evidence" value="ECO:0007669"/>
    <property type="project" value="InterPro"/>
</dbReference>
<proteinExistence type="inferred from homology"/>
<dbReference type="GO" id="GO:0000139">
    <property type="term" value="C:Golgi membrane"/>
    <property type="evidence" value="ECO:0007669"/>
    <property type="project" value="UniProtKB-SubCell"/>
</dbReference>
<reference evidence="9" key="2">
    <citation type="journal article" date="2008" name="Nucleic Acids Res.">
        <title>The rice annotation project database (RAP-DB): 2008 update.</title>
        <authorList>
            <consortium name="The rice annotation project (RAP)"/>
        </authorList>
    </citation>
    <scope>GENOME REANNOTATION</scope>
    <source>
        <strain evidence="9">cv. Nipponbare</strain>
    </source>
</reference>
<organism evidence="8 9">
    <name type="scientific">Oryza sativa subsp. japonica</name>
    <name type="common">Rice</name>
    <dbReference type="NCBI Taxonomy" id="39947"/>
    <lineage>
        <taxon>Eukaryota</taxon>
        <taxon>Viridiplantae</taxon>
        <taxon>Streptophyta</taxon>
        <taxon>Embryophyta</taxon>
        <taxon>Tracheophyta</taxon>
        <taxon>Spermatophyta</taxon>
        <taxon>Magnoliopsida</taxon>
        <taxon>Liliopsida</taxon>
        <taxon>Poales</taxon>
        <taxon>Poaceae</taxon>
        <taxon>BOP clade</taxon>
        <taxon>Oryzoideae</taxon>
        <taxon>Oryzeae</taxon>
        <taxon>Oryzinae</taxon>
        <taxon>Oryza</taxon>
        <taxon>Oryza sativa</taxon>
    </lineage>
</organism>
<accession>Q7XIN6</accession>
<gene>
    <name evidence="8" type="primary">OJ1710_H11.120</name>
</gene>
<dbReference type="Pfam" id="PF04178">
    <property type="entry name" value="Got1"/>
    <property type="match status" value="1"/>
</dbReference>